<feature type="transmembrane region" description="Helical" evidence="6">
    <location>
        <begin position="182"/>
        <end position="199"/>
    </location>
</feature>
<protein>
    <submittedName>
        <fullName evidence="7">Putative MFS family arabinose efflux permease</fullName>
    </submittedName>
</protein>
<comment type="subcellular location">
    <subcellularLocation>
        <location evidence="1">Cell membrane</location>
        <topology evidence="1">Multi-pass membrane protein</topology>
    </subcellularLocation>
</comment>
<dbReference type="GO" id="GO:0005886">
    <property type="term" value="C:plasma membrane"/>
    <property type="evidence" value="ECO:0007669"/>
    <property type="project" value="UniProtKB-SubCell"/>
</dbReference>
<reference evidence="7 8" key="1">
    <citation type="submission" date="2018-10" db="EMBL/GenBank/DDBJ databases">
        <title>Genomic Encyclopedia of Archaeal and Bacterial Type Strains, Phase II (KMG-II): from individual species to whole genera.</title>
        <authorList>
            <person name="Goeker M."/>
        </authorList>
    </citation>
    <scope>NUCLEOTIDE SEQUENCE [LARGE SCALE GENOMIC DNA]</scope>
    <source>
        <strain evidence="7 8">DSM 45657</strain>
    </source>
</reference>
<evidence type="ECO:0000256" key="6">
    <source>
        <dbReference type="SAM" id="Phobius"/>
    </source>
</evidence>
<comment type="caution">
    <text evidence="7">The sequence shown here is derived from an EMBL/GenBank/DDBJ whole genome shotgun (WGS) entry which is preliminary data.</text>
</comment>
<dbReference type="PANTHER" id="PTHR23513:SF11">
    <property type="entry name" value="STAPHYLOFERRIN A TRANSPORTER"/>
    <property type="match status" value="1"/>
</dbReference>
<dbReference type="Proteomes" id="UP000282454">
    <property type="component" value="Unassembled WGS sequence"/>
</dbReference>
<evidence type="ECO:0000256" key="4">
    <source>
        <dbReference type="ARBA" id="ARBA00022989"/>
    </source>
</evidence>
<dbReference type="RefSeq" id="WP_170224403.1">
    <property type="nucleotide sequence ID" value="NZ_RCDD01000002.1"/>
</dbReference>
<dbReference type="AlphaFoldDB" id="A0A421B3F2"/>
<dbReference type="SUPFAM" id="SSF103473">
    <property type="entry name" value="MFS general substrate transporter"/>
    <property type="match status" value="1"/>
</dbReference>
<name>A0A421B3F2_9PSEU</name>
<feature type="transmembrane region" description="Helical" evidence="6">
    <location>
        <begin position="233"/>
        <end position="254"/>
    </location>
</feature>
<dbReference type="EMBL" id="RCDD01000002">
    <property type="protein sequence ID" value="RLK58813.1"/>
    <property type="molecule type" value="Genomic_DNA"/>
</dbReference>
<feature type="transmembrane region" description="Helical" evidence="6">
    <location>
        <begin position="352"/>
        <end position="374"/>
    </location>
</feature>
<evidence type="ECO:0000313" key="8">
    <source>
        <dbReference type="Proteomes" id="UP000282454"/>
    </source>
</evidence>
<keyword evidence="2" id="KW-1003">Cell membrane</keyword>
<feature type="transmembrane region" description="Helical" evidence="6">
    <location>
        <begin position="296"/>
        <end position="315"/>
    </location>
</feature>
<dbReference type="Gene3D" id="1.20.1250.20">
    <property type="entry name" value="MFS general substrate transporter like domains"/>
    <property type="match status" value="1"/>
</dbReference>
<dbReference type="PANTHER" id="PTHR23513">
    <property type="entry name" value="INTEGRAL MEMBRANE EFFLUX PROTEIN-RELATED"/>
    <property type="match status" value="1"/>
</dbReference>
<keyword evidence="3 6" id="KW-0812">Transmembrane</keyword>
<feature type="transmembrane region" description="Helical" evidence="6">
    <location>
        <begin position="54"/>
        <end position="75"/>
    </location>
</feature>
<keyword evidence="5 6" id="KW-0472">Membrane</keyword>
<feature type="transmembrane region" description="Helical" evidence="6">
    <location>
        <begin position="321"/>
        <end position="340"/>
    </location>
</feature>
<dbReference type="InterPro" id="IPR036259">
    <property type="entry name" value="MFS_trans_sf"/>
</dbReference>
<keyword evidence="8" id="KW-1185">Reference proteome</keyword>
<dbReference type="GO" id="GO:0022857">
    <property type="term" value="F:transmembrane transporter activity"/>
    <property type="evidence" value="ECO:0007669"/>
    <property type="project" value="InterPro"/>
</dbReference>
<organism evidence="7 8">
    <name type="scientific">Actinokineospora cianjurensis</name>
    <dbReference type="NCBI Taxonomy" id="585224"/>
    <lineage>
        <taxon>Bacteria</taxon>
        <taxon>Bacillati</taxon>
        <taxon>Actinomycetota</taxon>
        <taxon>Actinomycetes</taxon>
        <taxon>Pseudonocardiales</taxon>
        <taxon>Pseudonocardiaceae</taxon>
        <taxon>Actinokineospora</taxon>
    </lineage>
</organism>
<gene>
    <name evidence="7" type="ORF">CLV68_3291</name>
</gene>
<dbReference type="InterPro" id="IPR011701">
    <property type="entry name" value="MFS"/>
</dbReference>
<dbReference type="Pfam" id="PF07690">
    <property type="entry name" value="MFS_1"/>
    <property type="match status" value="1"/>
</dbReference>
<evidence type="ECO:0000256" key="1">
    <source>
        <dbReference type="ARBA" id="ARBA00004651"/>
    </source>
</evidence>
<proteinExistence type="predicted"/>
<sequence length="419" mass="43015">MTTSTPVSPTGRSAPPLWRDTATLGYAFANGVSQIGDEIWFVALAYTAAQLGDAGLAGLVLACATLPRALLMLLGGALTDRLDARRMMITSDIARIVVLAGALAVLAAQGVSAGLLITVGFLFGVADAFYGPACSSFPRQLVPKDQLVRLSALRQLISRFAGVLGAPIGGLLVAGYGLGGAMLTDALSFAVILVVLILVRPRWPRAKSTGVSVRADVRDGLDYLRRTPRVRDLVITLSGLNVFVSPVLSIGLALHVSANSWGAAGLGWLSGAIGIGAAAGTAVAMKWRPARPLRAALLLLLAQAASLVLVGFASYAVTMGAMVVVGIVAGLASPLLSGAFQATVDEEYVGRASAILSVTDDGLAPVAMAAFGFLAKVTSLATATTAFGVCFAALLCFALSRPHVRDLRLDGSTAEENCP</sequence>
<evidence type="ECO:0000256" key="2">
    <source>
        <dbReference type="ARBA" id="ARBA00022475"/>
    </source>
</evidence>
<feature type="transmembrane region" description="Helical" evidence="6">
    <location>
        <begin position="380"/>
        <end position="399"/>
    </location>
</feature>
<accession>A0A421B3F2</accession>
<keyword evidence="4 6" id="KW-1133">Transmembrane helix</keyword>
<evidence type="ECO:0000256" key="3">
    <source>
        <dbReference type="ARBA" id="ARBA00022692"/>
    </source>
</evidence>
<evidence type="ECO:0000256" key="5">
    <source>
        <dbReference type="ARBA" id="ARBA00023136"/>
    </source>
</evidence>
<evidence type="ECO:0000313" key="7">
    <source>
        <dbReference type="EMBL" id="RLK58813.1"/>
    </source>
</evidence>
<dbReference type="CDD" id="cd06173">
    <property type="entry name" value="MFS_MefA_like"/>
    <property type="match status" value="1"/>
</dbReference>
<feature type="transmembrane region" description="Helical" evidence="6">
    <location>
        <begin position="266"/>
        <end position="284"/>
    </location>
</feature>